<dbReference type="SUPFAM" id="SSF48498">
    <property type="entry name" value="Tetracyclin repressor-like, C-terminal domain"/>
    <property type="match status" value="1"/>
</dbReference>
<dbReference type="InterPro" id="IPR041490">
    <property type="entry name" value="KstR2_TetR_C"/>
</dbReference>
<dbReference type="GO" id="GO:0000976">
    <property type="term" value="F:transcription cis-regulatory region binding"/>
    <property type="evidence" value="ECO:0007669"/>
    <property type="project" value="TreeGrafter"/>
</dbReference>
<comment type="caution">
    <text evidence="7">The sequence shown here is derived from an EMBL/GenBank/DDBJ whole genome shotgun (WGS) entry which is preliminary data.</text>
</comment>
<dbReference type="Pfam" id="PF00440">
    <property type="entry name" value="TetR_N"/>
    <property type="match status" value="1"/>
</dbReference>
<feature type="domain" description="HTH tetR-type" evidence="6">
    <location>
        <begin position="1"/>
        <end position="61"/>
    </location>
</feature>
<evidence type="ECO:0000256" key="3">
    <source>
        <dbReference type="ARBA" id="ARBA00023125"/>
    </source>
</evidence>
<evidence type="ECO:0000256" key="4">
    <source>
        <dbReference type="ARBA" id="ARBA00023163"/>
    </source>
</evidence>
<organism evidence="7 8">
    <name type="scientific">Candidatus Desulfolinea nitratireducens</name>
    <dbReference type="NCBI Taxonomy" id="2841698"/>
    <lineage>
        <taxon>Bacteria</taxon>
        <taxon>Bacillati</taxon>
        <taxon>Chloroflexota</taxon>
        <taxon>Anaerolineae</taxon>
        <taxon>Anaerolineales</taxon>
        <taxon>Anaerolineales incertae sedis</taxon>
        <taxon>Candidatus Desulfolinea</taxon>
    </lineage>
</organism>
<sequence>MMTKDQILDAAAQIFRIKGYHATSMQDIAGAVNLQKGSLYHHVSSKQEILLELLDHALELLTAEILLVAENEELSPSEKLRQMMLSYLKALTDHIDLASVLLIEHRSLDTDLHARHVPNRDRFEALWREVIAGGMDSGDFTIARTALIVRNLLGAMNWIITWYKPNGELSIEEISDQTATLFLNGLRGI</sequence>
<evidence type="ECO:0000313" key="8">
    <source>
        <dbReference type="Proteomes" id="UP000614469"/>
    </source>
</evidence>
<dbReference type="Proteomes" id="UP000614469">
    <property type="component" value="Unassembled WGS sequence"/>
</dbReference>
<protein>
    <submittedName>
        <fullName evidence="7">TetR/AcrR family transcriptional regulator</fullName>
    </submittedName>
</protein>
<name>A0A8J6NL62_9CHLR</name>
<dbReference type="Gene3D" id="1.10.357.10">
    <property type="entry name" value="Tetracycline Repressor, domain 2"/>
    <property type="match status" value="1"/>
</dbReference>
<dbReference type="AlphaFoldDB" id="A0A8J6NL62"/>
<reference evidence="7 8" key="1">
    <citation type="submission" date="2020-08" db="EMBL/GenBank/DDBJ databases">
        <title>Bridging the membrane lipid divide: bacteria of the FCB group superphylum have the potential to synthesize archaeal ether lipids.</title>
        <authorList>
            <person name="Villanueva L."/>
            <person name="Von Meijenfeldt F.A.B."/>
            <person name="Westbye A.B."/>
            <person name="Yadav S."/>
            <person name="Hopmans E.C."/>
            <person name="Dutilh B.E."/>
            <person name="Sinninghe Damste J.S."/>
        </authorList>
    </citation>
    <scope>NUCLEOTIDE SEQUENCE [LARGE SCALE GENOMIC DNA]</scope>
    <source>
        <strain evidence="7">NIOZ-UU36</strain>
    </source>
</reference>
<evidence type="ECO:0000313" key="7">
    <source>
        <dbReference type="EMBL" id="MBC8334674.1"/>
    </source>
</evidence>
<dbReference type="InterPro" id="IPR001647">
    <property type="entry name" value="HTH_TetR"/>
</dbReference>
<dbReference type="InterPro" id="IPR050109">
    <property type="entry name" value="HTH-type_TetR-like_transc_reg"/>
</dbReference>
<dbReference type="EMBL" id="JACNJN010000076">
    <property type="protein sequence ID" value="MBC8334674.1"/>
    <property type="molecule type" value="Genomic_DNA"/>
</dbReference>
<dbReference type="InterPro" id="IPR023772">
    <property type="entry name" value="DNA-bd_HTH_TetR-type_CS"/>
</dbReference>
<feature type="DNA-binding region" description="H-T-H motif" evidence="5">
    <location>
        <begin position="24"/>
        <end position="43"/>
    </location>
</feature>
<evidence type="ECO:0000259" key="6">
    <source>
        <dbReference type="PROSITE" id="PS50977"/>
    </source>
</evidence>
<gene>
    <name evidence="7" type="ORF">H8E29_05375</name>
</gene>
<keyword evidence="2" id="KW-0805">Transcription regulation</keyword>
<keyword evidence="4" id="KW-0804">Transcription</keyword>
<dbReference type="PRINTS" id="PR00455">
    <property type="entry name" value="HTHTETR"/>
</dbReference>
<evidence type="ECO:0000256" key="1">
    <source>
        <dbReference type="ARBA" id="ARBA00022491"/>
    </source>
</evidence>
<keyword evidence="1" id="KW-0678">Repressor</keyword>
<dbReference type="InterPro" id="IPR036271">
    <property type="entry name" value="Tet_transcr_reg_TetR-rel_C_sf"/>
</dbReference>
<keyword evidence="3 5" id="KW-0238">DNA-binding</keyword>
<evidence type="ECO:0000256" key="5">
    <source>
        <dbReference type="PROSITE-ProRule" id="PRU00335"/>
    </source>
</evidence>
<dbReference type="PROSITE" id="PS01081">
    <property type="entry name" value="HTH_TETR_1"/>
    <property type="match status" value="1"/>
</dbReference>
<dbReference type="PROSITE" id="PS50977">
    <property type="entry name" value="HTH_TETR_2"/>
    <property type="match status" value="1"/>
</dbReference>
<proteinExistence type="predicted"/>
<dbReference type="PANTHER" id="PTHR30055:SF175">
    <property type="entry name" value="HTH-TYPE TRANSCRIPTIONAL REPRESSOR KSTR2"/>
    <property type="match status" value="1"/>
</dbReference>
<dbReference type="InterPro" id="IPR009057">
    <property type="entry name" value="Homeodomain-like_sf"/>
</dbReference>
<dbReference type="PANTHER" id="PTHR30055">
    <property type="entry name" value="HTH-TYPE TRANSCRIPTIONAL REGULATOR RUTR"/>
    <property type="match status" value="1"/>
</dbReference>
<dbReference type="SUPFAM" id="SSF46689">
    <property type="entry name" value="Homeodomain-like"/>
    <property type="match status" value="1"/>
</dbReference>
<dbReference type="Pfam" id="PF17932">
    <property type="entry name" value="TetR_C_24"/>
    <property type="match status" value="1"/>
</dbReference>
<evidence type="ECO:0000256" key="2">
    <source>
        <dbReference type="ARBA" id="ARBA00023015"/>
    </source>
</evidence>
<dbReference type="Gene3D" id="1.10.10.60">
    <property type="entry name" value="Homeodomain-like"/>
    <property type="match status" value="1"/>
</dbReference>
<dbReference type="GO" id="GO:0003700">
    <property type="term" value="F:DNA-binding transcription factor activity"/>
    <property type="evidence" value="ECO:0007669"/>
    <property type="project" value="TreeGrafter"/>
</dbReference>
<accession>A0A8J6NL62</accession>